<feature type="transmembrane region" description="Helical" evidence="2">
    <location>
        <begin position="155"/>
        <end position="173"/>
    </location>
</feature>
<evidence type="ECO:0000256" key="2">
    <source>
        <dbReference type="SAM" id="Phobius"/>
    </source>
</evidence>
<feature type="non-terminal residue" evidence="4">
    <location>
        <position position="2349"/>
    </location>
</feature>
<feature type="region of interest" description="Disordered" evidence="1">
    <location>
        <begin position="2274"/>
        <end position="2303"/>
    </location>
</feature>
<sequence>MSLMVPEEVRRLFQVLTGEDMTDADEDALFAVAAALESGAATVESLAPVVVDVVGRVRGGFSGKAADRFAQRLDAFGPMLESGSVGLRELAEFVRNLALQVQYLKFVTVGGLLLLVAEIAWAVAMAGPTGGASMAWLAARFAVMRLLLTRWWGQLFMRLAMAQIVGIGLQVVMDAGAQGLQFALGTRKKWDAAMSEMAVGVGSFSGLLAVPLSALGNVVGNAITKVLVRGLGDKIDAEVLAAAARQVAEEHAEQYPVASMARFADVVAKNLEDYTGMSVRAMWVARFGHGLGESLEEGLTEMLGEAGYGAISGQGAQWNPFSFTAGVSEAIGSGIGNLAGLAVRGELIPAGRARDTGEKDSTSTDTDTDTAEESTTETGIQTSEKPGFAETVSEKPSPPKDMPDVQSRAPAPDSEKMATEPEKGSASVGSDVPLTSDILPAGSGIEKAPLGGGVSGARENGSIVKETAAGLSPSPDMPPDSPAHGASAPDTDAVVGQDSKASVREARNDNAPLSWHGGGAIAPAGLRGQDRPGTPSPPYSSPQADDLFGDSPGTDDAAREGGSRAAMPPAYSAVAGDVRADVASSGVDRAGEYRGNSLGSDSGATVGDSPSDSAHRDYYHAAETPQVDSQKAVDDVRVVEPQFQAGDSSTENSSNGAAEVSGQSSDVVTPGMRHPVAGPVAGTGGEAIVPGHGPVWDGPAVPGAFAGADSLAGDADVARLGDGARQWATPPESSGVVGSGGPGFGAGPVGMPADAARVSVPAEVVSNGGVVGFVLGRAADVGAPVVLVAGEDSGAPVVSSGQASRVAREVGRDVVALMPGSGRRDPRWMRFAPDGSRPRPVAGPGRTTTPQQAGEGRVGLDGVAKPSAAVPEGPVVAGPTEAGGAETASVDADSTATGAAESRMPSHAGEQPDSSSVAEWTESDLRREVERARSVGGPREAALEIVRGTHDVLALARGDAAVSLDDVVALVAVRVDAMGRAGAVRFSRKLADKLGTQGTGLDIRAGAGPDPHSEVPVSEESVGSEQVGGLSAESVDIPMAWGLDPTAAEWADGFGAWSFDPAAVEQTLGPGWDVLEPTVNAEGGGSEGVSGMDGERSRLVAELGELVAVLRRLLAGASQGYLPGLRGRVEHWSQTLARGGFDGVDVVALRKRVSDAGALVGRLRRDGLVDAAAGDGGVGVSEIGVIGGGSVDTGEAVVARVDAADRGVGAVGSVGEGESRKRGRSGDSSDEGAVRVRRSVGSGEAAVGPEPEAVDAAGVEDPALNEAGRAEARRARDAGQPYSQGALGKKFGKSKQWARRRLAEISGEGGASRSDLEERLREEGRAEARRARDAGQPYTSAALGEKFQKGAKWGLTRLAEVDREVGEGWATSAEGSRETVRVEANRGSDADDANRAEELGKKFGKGRTRGQARVAEIGGEDGESRSAKAERLREAGRAEARRALAEGKPHTGRTLAELFGKSMDWGKLRLVEVKGESGVSRLDLAERLREAARVEARRARDAGEFYSGAALGTKFGKSSDWGLRRLREVKNEVGSSAGNASDSGGDLATEDVASGRGMESIDPGPQADSPTLPELSDSGAAGRIAADSADEGWSWWPGWDVGAAAGVGGLDRGSGEHLNVAEIGLSGAADAAARGVGEMDLITLEAGFPGGAASGSAGGVSMGGGPSTNVASNEWSQTGVGSVDAAGWSESKLRVEVEWARLVNGSRDVAAGIVQGTHEVLALARGDAGVSLDDVVALVSVRVDEVGRDEAVRFSRELAARLGTQGTGLGIRAGAGPDPQPEVPALEESVAAEPADGLASGAFDPGVAAEFDPLDVGGWSRGEVAGVAPRGGVPGAGSDDAGLLGFSADVADRGAGELGSVGESSGRKRGREDGSVDEGAARRASGPQGFPVWPEFGGDSASWGVDDVPDAAALDPAASGGYLNPDELGFLGFGADPGLSDVLGGDSSIPEGAVPLSVEAEGAAVDPLLEAVDPAENVRSAGASKEAARSEARRARAAGEPYTGAALGKKFGKSTSWGSQRLVEIKVEDGEPRSDSKTQEGERLREAGRAEARRARDAGEPYTGVGLGKKFGKSQAWGRDRLAEIKAADGVTQRPFPEQEQEWEREQEAARAEARRARDAGEPYTGVALGKKFGKSKAWGWDRLAEIKAADGVTQRAVPEQEQEWEREREAGRVEARRARDAGEPYTGVGLGKKFGRSDTWGKSRLAEITAEDGAIQRVVREHERGWAREREAGRVEARRARNAGEPYSAAALGKKFGKSKAWGRDRLAEITAEGGATQRAVREQEREWEREREAGRVEARRARDAGEPYTGVGLGKKFGRSHAWGKSRLAEITAEDGAIQRVVPEQER</sequence>
<feature type="transmembrane region" description="Helical" evidence="2">
    <location>
        <begin position="103"/>
        <end position="124"/>
    </location>
</feature>
<dbReference type="InterPro" id="IPR057746">
    <property type="entry name" value="CpnT-like_N"/>
</dbReference>
<feature type="domain" description="Outer membrane channel protein CpnT-like N-terminal" evidence="3">
    <location>
        <begin position="4"/>
        <end position="143"/>
    </location>
</feature>
<name>A0A840QK63_9PSEU</name>
<evidence type="ECO:0000313" key="5">
    <source>
        <dbReference type="Proteomes" id="UP000584374"/>
    </source>
</evidence>
<feature type="compositionally biased region" description="Basic and acidic residues" evidence="1">
    <location>
        <begin position="2102"/>
        <end position="2121"/>
    </location>
</feature>
<keyword evidence="2" id="KW-0472">Membrane</keyword>
<accession>A0A840QK63</accession>
<feature type="region of interest" description="Disordered" evidence="1">
    <location>
        <begin position="1002"/>
        <end position="1025"/>
    </location>
</feature>
<protein>
    <recommendedName>
        <fullName evidence="3">Outer membrane channel protein CpnT-like N-terminal domain-containing protein</fullName>
    </recommendedName>
</protein>
<feature type="compositionally biased region" description="Low complexity" evidence="1">
    <location>
        <begin position="1534"/>
        <end position="1546"/>
    </location>
</feature>
<feature type="compositionally biased region" description="Basic and acidic residues" evidence="1">
    <location>
        <begin position="2023"/>
        <end position="2059"/>
    </location>
</feature>
<feature type="compositionally biased region" description="Basic and acidic residues" evidence="1">
    <location>
        <begin position="1268"/>
        <end position="1277"/>
    </location>
</feature>
<feature type="compositionally biased region" description="Basic and acidic residues" evidence="1">
    <location>
        <begin position="1217"/>
        <end position="1227"/>
    </location>
</feature>
<feature type="compositionally biased region" description="Acidic residues" evidence="1">
    <location>
        <begin position="366"/>
        <end position="375"/>
    </location>
</feature>
<feature type="compositionally biased region" description="Low complexity" evidence="1">
    <location>
        <begin position="873"/>
        <end position="888"/>
    </location>
</feature>
<feature type="region of interest" description="Disordered" evidence="1">
    <location>
        <begin position="350"/>
        <end position="570"/>
    </location>
</feature>
<keyword evidence="5" id="KW-1185">Reference proteome</keyword>
<feature type="region of interest" description="Disordered" evidence="1">
    <location>
        <begin position="2086"/>
        <end position="2128"/>
    </location>
</feature>
<feature type="region of interest" description="Disordered" evidence="1">
    <location>
        <begin position="2023"/>
        <end position="2073"/>
    </location>
</feature>
<reference evidence="4 5" key="1">
    <citation type="submission" date="2020-08" db="EMBL/GenBank/DDBJ databases">
        <title>Sequencing the genomes of 1000 actinobacteria strains.</title>
        <authorList>
            <person name="Klenk H.-P."/>
        </authorList>
    </citation>
    <scope>NUCLEOTIDE SEQUENCE [LARGE SCALE GENOMIC DNA]</scope>
    <source>
        <strain evidence="4 5">DSM 45584</strain>
    </source>
</reference>
<feature type="compositionally biased region" description="Low complexity" evidence="1">
    <location>
        <begin position="1014"/>
        <end position="1025"/>
    </location>
</feature>
<feature type="compositionally biased region" description="Basic and acidic residues" evidence="1">
    <location>
        <begin position="352"/>
        <end position="362"/>
    </location>
</feature>
<comment type="caution">
    <text evidence="4">The sequence shown here is derived from an EMBL/GenBank/DDBJ whole genome shotgun (WGS) entry which is preliminary data.</text>
</comment>
<feature type="region of interest" description="Disordered" evidence="1">
    <location>
        <begin position="1855"/>
        <end position="1904"/>
    </location>
</feature>
<organism evidence="4 5">
    <name type="scientific">Saccharopolyspora phatthalungensis</name>
    <dbReference type="NCBI Taxonomy" id="664693"/>
    <lineage>
        <taxon>Bacteria</taxon>
        <taxon>Bacillati</taxon>
        <taxon>Actinomycetota</taxon>
        <taxon>Actinomycetes</taxon>
        <taxon>Pseudonocardiales</taxon>
        <taxon>Pseudonocardiaceae</taxon>
        <taxon>Saccharopolyspora</taxon>
    </lineage>
</organism>
<feature type="region of interest" description="Disordered" evidence="1">
    <location>
        <begin position="1533"/>
        <end position="1578"/>
    </location>
</feature>
<feature type="region of interest" description="Disordered" evidence="1">
    <location>
        <begin position="1369"/>
        <end position="1411"/>
    </location>
</feature>
<dbReference type="EMBL" id="JACHIW010000003">
    <property type="protein sequence ID" value="MBB5159968.1"/>
    <property type="molecule type" value="Genomic_DNA"/>
</dbReference>
<evidence type="ECO:0000313" key="4">
    <source>
        <dbReference type="EMBL" id="MBB5159968.1"/>
    </source>
</evidence>
<feature type="region of interest" description="Disordered" evidence="1">
    <location>
        <begin position="589"/>
        <end position="616"/>
    </location>
</feature>
<feature type="compositionally biased region" description="Polar residues" evidence="1">
    <location>
        <begin position="645"/>
        <end position="667"/>
    </location>
</feature>
<dbReference type="Pfam" id="PF25547">
    <property type="entry name" value="WXG100_2"/>
    <property type="match status" value="1"/>
</dbReference>
<feature type="compositionally biased region" description="Basic and acidic residues" evidence="1">
    <location>
        <begin position="2281"/>
        <end position="2303"/>
    </location>
</feature>
<feature type="region of interest" description="Disordered" evidence="1">
    <location>
        <begin position="1209"/>
        <end position="1290"/>
    </location>
</feature>
<feature type="region of interest" description="Disordered" evidence="1">
    <location>
        <begin position="818"/>
        <end position="923"/>
    </location>
</feature>
<feature type="region of interest" description="Disordered" evidence="1">
    <location>
        <begin position="1306"/>
        <end position="1343"/>
    </location>
</feature>
<evidence type="ECO:0000259" key="3">
    <source>
        <dbReference type="Pfam" id="PF25547"/>
    </source>
</evidence>
<feature type="region of interest" description="Disordered" evidence="1">
    <location>
        <begin position="643"/>
        <end position="670"/>
    </location>
</feature>
<feature type="compositionally biased region" description="Basic and acidic residues" evidence="1">
    <location>
        <begin position="413"/>
        <end position="423"/>
    </location>
</feature>
<feature type="compositionally biased region" description="Basic and acidic residues" evidence="1">
    <location>
        <begin position="1314"/>
        <end position="1333"/>
    </location>
</feature>
<feature type="region of interest" description="Disordered" evidence="1">
    <location>
        <begin position="2152"/>
        <end position="2194"/>
    </location>
</feature>
<feature type="compositionally biased region" description="Polar residues" evidence="1">
    <location>
        <begin position="597"/>
        <end position="612"/>
    </location>
</feature>
<keyword evidence="2" id="KW-0812">Transmembrane</keyword>
<feature type="compositionally biased region" description="Basic and acidic residues" evidence="1">
    <location>
        <begin position="2164"/>
        <end position="2183"/>
    </location>
</feature>
<gene>
    <name evidence="4" type="ORF">BJ970_007568</name>
</gene>
<keyword evidence="2" id="KW-1133">Transmembrane helix</keyword>
<feature type="compositionally biased region" description="Basic and acidic residues" evidence="1">
    <location>
        <begin position="1375"/>
        <end position="1401"/>
    </location>
</feature>
<proteinExistence type="predicted"/>
<dbReference type="Proteomes" id="UP000584374">
    <property type="component" value="Unassembled WGS sequence"/>
</dbReference>
<evidence type="ECO:0000256" key="1">
    <source>
        <dbReference type="SAM" id="MobiDB-lite"/>
    </source>
</evidence>